<dbReference type="Proteomes" id="UP000590740">
    <property type="component" value="Unassembled WGS sequence"/>
</dbReference>
<accession>A0A7W8DKT0</accession>
<name>A0A7W8DKT0_9BACT</name>
<feature type="domain" description="GH29D-like beta-sandwich" evidence="1">
    <location>
        <begin position="182"/>
        <end position="243"/>
    </location>
</feature>
<evidence type="ECO:0000313" key="2">
    <source>
        <dbReference type="EMBL" id="MBB5033171.1"/>
    </source>
</evidence>
<organism evidence="2 3">
    <name type="scientific">Prosthecobacter vanneervenii</name>
    <dbReference type="NCBI Taxonomy" id="48466"/>
    <lineage>
        <taxon>Bacteria</taxon>
        <taxon>Pseudomonadati</taxon>
        <taxon>Verrucomicrobiota</taxon>
        <taxon>Verrucomicrobiia</taxon>
        <taxon>Verrucomicrobiales</taxon>
        <taxon>Verrucomicrobiaceae</taxon>
        <taxon>Prosthecobacter</taxon>
    </lineage>
</organism>
<keyword evidence="3" id="KW-1185">Reference proteome</keyword>
<evidence type="ECO:0000313" key="3">
    <source>
        <dbReference type="Proteomes" id="UP000590740"/>
    </source>
</evidence>
<dbReference type="InterPro" id="IPR059177">
    <property type="entry name" value="GH29D-like_dom"/>
</dbReference>
<protein>
    <recommendedName>
        <fullName evidence="1">GH29D-like beta-sandwich domain-containing protein</fullName>
    </recommendedName>
</protein>
<proteinExistence type="predicted"/>
<dbReference type="AlphaFoldDB" id="A0A7W8DKT0"/>
<reference evidence="2 3" key="1">
    <citation type="submission" date="2020-08" db="EMBL/GenBank/DDBJ databases">
        <title>Genomic Encyclopedia of Type Strains, Phase IV (KMG-IV): sequencing the most valuable type-strain genomes for metagenomic binning, comparative biology and taxonomic classification.</title>
        <authorList>
            <person name="Goeker M."/>
        </authorList>
    </citation>
    <scope>NUCLEOTIDE SEQUENCE [LARGE SCALE GENOMIC DNA]</scope>
    <source>
        <strain evidence="2 3">DSM 12252</strain>
    </source>
</reference>
<gene>
    <name evidence="2" type="ORF">HNQ65_002754</name>
</gene>
<dbReference type="Pfam" id="PF13290">
    <property type="entry name" value="CHB_HEX_C_1"/>
    <property type="match status" value="1"/>
</dbReference>
<sequence length="252" mass="26926">MIDDFIQELHDDLFGAVSADPGMLYVPVYQSRTPLAKDEEGNPIVGQTSMIEEEIKKALSGLELKNGKCGIAVVIMLPDVEGESVNSAAPAMKLIAKVRVIENRLVNEGSTGTGITASLLCTHLLQVLNRRSFRGRSALYPDLKRMITEIPLPDGENCHELTLIQHVTPDALVKVSTPTVTQEGAAIALTCTTAGASIYYTLDGTFPGSGNAAASLYTAPISLESGIHQMRVCAQKDGMQASNDLIAEITIE</sequence>
<comment type="caution">
    <text evidence="2">The sequence shown here is derived from an EMBL/GenBank/DDBJ whole genome shotgun (WGS) entry which is preliminary data.</text>
</comment>
<evidence type="ECO:0000259" key="1">
    <source>
        <dbReference type="Pfam" id="PF13290"/>
    </source>
</evidence>
<dbReference type="EMBL" id="JACHIG010000005">
    <property type="protein sequence ID" value="MBB5033171.1"/>
    <property type="molecule type" value="Genomic_DNA"/>
</dbReference>
<dbReference type="RefSeq" id="WP_184340083.1">
    <property type="nucleotide sequence ID" value="NZ_JACHIG010000005.1"/>
</dbReference>